<dbReference type="PANTHER" id="PTHR13710:SF153">
    <property type="entry name" value="RECQ-LIKE DNA HELICASE BLM"/>
    <property type="match status" value="1"/>
</dbReference>
<proteinExistence type="inferred from homology"/>
<keyword evidence="16" id="KW-1185">Reference proteome</keyword>
<dbReference type="PROSITE" id="PS51194">
    <property type="entry name" value="HELICASE_CTER"/>
    <property type="match status" value="1"/>
</dbReference>
<dbReference type="OrthoDB" id="10261556at2759"/>
<organism evidence="15 16">
    <name type="scientific">Schizophyllum amplum</name>
    <dbReference type="NCBI Taxonomy" id="97359"/>
    <lineage>
        <taxon>Eukaryota</taxon>
        <taxon>Fungi</taxon>
        <taxon>Dikarya</taxon>
        <taxon>Basidiomycota</taxon>
        <taxon>Agaricomycotina</taxon>
        <taxon>Agaricomycetes</taxon>
        <taxon>Agaricomycetidae</taxon>
        <taxon>Agaricales</taxon>
        <taxon>Schizophyllaceae</taxon>
        <taxon>Schizophyllum</taxon>
    </lineage>
</organism>
<dbReference type="Gene3D" id="1.10.10.10">
    <property type="entry name" value="Winged helix-like DNA-binding domain superfamily/Winged helix DNA-binding domain"/>
    <property type="match status" value="1"/>
</dbReference>
<dbReference type="InterPro" id="IPR001650">
    <property type="entry name" value="Helicase_C-like"/>
</dbReference>
<dbReference type="CDD" id="cd17920">
    <property type="entry name" value="DEXHc_RecQ"/>
    <property type="match status" value="1"/>
</dbReference>
<dbReference type="Gene3D" id="3.40.50.300">
    <property type="entry name" value="P-loop containing nucleotide triphosphate hydrolases"/>
    <property type="match status" value="2"/>
</dbReference>
<dbReference type="Pfam" id="PF16124">
    <property type="entry name" value="RecQ_Zn_bind"/>
    <property type="match status" value="1"/>
</dbReference>
<evidence type="ECO:0000256" key="12">
    <source>
        <dbReference type="SAM" id="MobiDB-lite"/>
    </source>
</evidence>
<dbReference type="CDD" id="cd18794">
    <property type="entry name" value="SF2_C_RecQ"/>
    <property type="match status" value="1"/>
</dbReference>
<comment type="catalytic activity">
    <reaction evidence="10 11">
        <text>Couples ATP hydrolysis with the unwinding of duplex DNA by translocating in the 3'-5' direction.</text>
        <dbReference type="EC" id="5.6.2.4"/>
    </reaction>
</comment>
<name>A0A550C3U0_9AGAR</name>
<dbReference type="PANTHER" id="PTHR13710">
    <property type="entry name" value="DNA HELICASE RECQ FAMILY MEMBER"/>
    <property type="match status" value="1"/>
</dbReference>
<comment type="subcellular location">
    <subcellularLocation>
        <location evidence="1 11">Nucleus</location>
    </subcellularLocation>
</comment>
<feature type="domain" description="Helicase C-terminal" evidence="14">
    <location>
        <begin position="254"/>
        <end position="406"/>
    </location>
</feature>
<keyword evidence="6 11" id="KW-0067">ATP-binding</keyword>
<dbReference type="GO" id="GO:0005634">
    <property type="term" value="C:nucleus"/>
    <property type="evidence" value="ECO:0007669"/>
    <property type="project" value="UniProtKB-SubCell"/>
</dbReference>
<dbReference type="AlphaFoldDB" id="A0A550C3U0"/>
<dbReference type="InterPro" id="IPR032284">
    <property type="entry name" value="RecQ_Zn-bd"/>
</dbReference>
<sequence>MEEQTTTVSTQTTETAVATPQEDPRLRLTPFYAEIVEKLHRFFRLRTFRTNQLEAITSTMEGKDVFVLMPTGGGKSLCYQLPAICQGGSSSGVTIIVSPLLALMEDQVENLMQRGIEALQWTSEAKDSPSSDVNKRMYASNRPNLLYVTPEKMANSGQAKSLLSYLHRNGQLARFVIDEAHCISSWGHDFRNAYLALGQLRQTYPGVPIMALTATATPRAADDIIKNLHIERCIRLKQSFNRTNLHYSVVPKKKMNLIAKWIQENHAGESGIIYTLSKKGAETGAEQLRNEGIAAEHYHAGMTDDDRKVVYRNWKSNRTQVMVATIAFGMGIDKPDVRFVIHHTIPKSLDGYYQETGRAGRDGNPSDCVLHYAYKDANTLYKMIREPKDQAPLPPAVVARQEEALRAVILYCNDISQCRRVHILRFFGETFEQKTCKKMCDNCANPMPLEDQDMTAQARSFVSFIQAVTNARVDITQDMALAAMRGANTKPLLEKGLTGYSDFGACSASPKELIELLLARLLCDQILDEQNIQNGSGFSNAYLRVSVMPLHHSNELTAII</sequence>
<evidence type="ECO:0000259" key="13">
    <source>
        <dbReference type="PROSITE" id="PS51192"/>
    </source>
</evidence>
<dbReference type="GO" id="GO:0000724">
    <property type="term" value="P:double-strand break repair via homologous recombination"/>
    <property type="evidence" value="ECO:0007669"/>
    <property type="project" value="TreeGrafter"/>
</dbReference>
<dbReference type="STRING" id="97359.A0A550C3U0"/>
<evidence type="ECO:0000256" key="11">
    <source>
        <dbReference type="RuleBase" id="RU364117"/>
    </source>
</evidence>
<comment type="similarity">
    <text evidence="2 11">Belongs to the helicase family. RecQ subfamily.</text>
</comment>
<evidence type="ECO:0000256" key="6">
    <source>
        <dbReference type="ARBA" id="ARBA00022840"/>
    </source>
</evidence>
<gene>
    <name evidence="15" type="ORF">BD626DRAFT_409163</name>
</gene>
<dbReference type="GO" id="GO:0016887">
    <property type="term" value="F:ATP hydrolysis activity"/>
    <property type="evidence" value="ECO:0007669"/>
    <property type="project" value="RHEA"/>
</dbReference>
<dbReference type="Pfam" id="PF00270">
    <property type="entry name" value="DEAD"/>
    <property type="match status" value="1"/>
</dbReference>
<comment type="catalytic activity">
    <reaction evidence="11">
        <text>ATP + H2O = ADP + phosphate + H(+)</text>
        <dbReference type="Rhea" id="RHEA:13065"/>
        <dbReference type="ChEBI" id="CHEBI:15377"/>
        <dbReference type="ChEBI" id="CHEBI:15378"/>
        <dbReference type="ChEBI" id="CHEBI:30616"/>
        <dbReference type="ChEBI" id="CHEBI:43474"/>
        <dbReference type="ChEBI" id="CHEBI:456216"/>
    </reaction>
</comment>
<keyword evidence="9 11" id="KW-0539">Nucleus</keyword>
<feature type="domain" description="Helicase ATP-binding" evidence="13">
    <location>
        <begin position="56"/>
        <end position="234"/>
    </location>
</feature>
<dbReference type="InterPro" id="IPR011545">
    <property type="entry name" value="DEAD/DEAH_box_helicase_dom"/>
</dbReference>
<evidence type="ECO:0000256" key="4">
    <source>
        <dbReference type="ARBA" id="ARBA00022801"/>
    </source>
</evidence>
<dbReference type="PROSITE" id="PS00690">
    <property type="entry name" value="DEAH_ATP_HELICASE"/>
    <property type="match status" value="1"/>
</dbReference>
<dbReference type="Pfam" id="PF00271">
    <property type="entry name" value="Helicase_C"/>
    <property type="match status" value="1"/>
</dbReference>
<evidence type="ECO:0000313" key="16">
    <source>
        <dbReference type="Proteomes" id="UP000320762"/>
    </source>
</evidence>
<dbReference type="InterPro" id="IPR002464">
    <property type="entry name" value="DNA/RNA_helicase_DEAH_CS"/>
</dbReference>
<dbReference type="SMART" id="SM00490">
    <property type="entry name" value="HELICc"/>
    <property type="match status" value="1"/>
</dbReference>
<dbReference type="FunFam" id="3.40.50.300:FF:000296">
    <property type="entry name" value="ATP-dependent DNA helicase RecQ"/>
    <property type="match status" value="1"/>
</dbReference>
<evidence type="ECO:0000256" key="9">
    <source>
        <dbReference type="ARBA" id="ARBA00023242"/>
    </source>
</evidence>
<dbReference type="EMBL" id="VDMD01000028">
    <property type="protein sequence ID" value="TRM59458.1"/>
    <property type="molecule type" value="Genomic_DNA"/>
</dbReference>
<dbReference type="GO" id="GO:0003677">
    <property type="term" value="F:DNA binding"/>
    <property type="evidence" value="ECO:0007669"/>
    <property type="project" value="UniProtKB-KW"/>
</dbReference>
<keyword evidence="8" id="KW-0413">Isomerase</keyword>
<dbReference type="SMART" id="SM00487">
    <property type="entry name" value="DEXDc"/>
    <property type="match status" value="1"/>
</dbReference>
<evidence type="ECO:0000259" key="14">
    <source>
        <dbReference type="PROSITE" id="PS51194"/>
    </source>
</evidence>
<dbReference type="NCBIfam" id="TIGR00614">
    <property type="entry name" value="recQ_fam"/>
    <property type="match status" value="1"/>
</dbReference>
<accession>A0A550C3U0</accession>
<dbReference type="InterPro" id="IPR018982">
    <property type="entry name" value="RQC_domain"/>
</dbReference>
<dbReference type="GO" id="GO:0006260">
    <property type="term" value="P:DNA replication"/>
    <property type="evidence" value="ECO:0007669"/>
    <property type="project" value="InterPro"/>
</dbReference>
<dbReference type="GO" id="GO:0005737">
    <property type="term" value="C:cytoplasm"/>
    <property type="evidence" value="ECO:0007669"/>
    <property type="project" value="TreeGrafter"/>
</dbReference>
<dbReference type="PROSITE" id="PS51192">
    <property type="entry name" value="HELICASE_ATP_BIND_1"/>
    <property type="match status" value="1"/>
</dbReference>
<reference evidence="15 16" key="1">
    <citation type="journal article" date="2019" name="New Phytol.">
        <title>Comparative genomics reveals unique wood-decay strategies and fruiting body development in the Schizophyllaceae.</title>
        <authorList>
            <person name="Almasi E."/>
            <person name="Sahu N."/>
            <person name="Krizsan K."/>
            <person name="Balint B."/>
            <person name="Kovacs G.M."/>
            <person name="Kiss B."/>
            <person name="Cseklye J."/>
            <person name="Drula E."/>
            <person name="Henrissat B."/>
            <person name="Nagy I."/>
            <person name="Chovatia M."/>
            <person name="Adam C."/>
            <person name="LaButti K."/>
            <person name="Lipzen A."/>
            <person name="Riley R."/>
            <person name="Grigoriev I.V."/>
            <person name="Nagy L.G."/>
        </authorList>
    </citation>
    <scope>NUCLEOTIDE SEQUENCE [LARGE SCALE GENOMIC DNA]</scope>
    <source>
        <strain evidence="15 16">NL-1724</strain>
    </source>
</reference>
<dbReference type="InterPro" id="IPR004589">
    <property type="entry name" value="DNA_helicase_ATP-dep_RecQ"/>
</dbReference>
<dbReference type="SUPFAM" id="SSF52540">
    <property type="entry name" value="P-loop containing nucleoside triphosphate hydrolases"/>
    <property type="match status" value="1"/>
</dbReference>
<evidence type="ECO:0000256" key="10">
    <source>
        <dbReference type="ARBA" id="ARBA00034617"/>
    </source>
</evidence>
<evidence type="ECO:0000313" key="15">
    <source>
        <dbReference type="EMBL" id="TRM59458.1"/>
    </source>
</evidence>
<dbReference type="GO" id="GO:0009378">
    <property type="term" value="F:four-way junction helicase activity"/>
    <property type="evidence" value="ECO:0007669"/>
    <property type="project" value="TreeGrafter"/>
</dbReference>
<dbReference type="FunFam" id="3.40.50.300:FF:001975">
    <property type="entry name" value="ATP-dependent DNA helicase"/>
    <property type="match status" value="1"/>
</dbReference>
<dbReference type="GO" id="GO:0005524">
    <property type="term" value="F:ATP binding"/>
    <property type="evidence" value="ECO:0007669"/>
    <property type="project" value="UniProtKB-KW"/>
</dbReference>
<dbReference type="InterPro" id="IPR014001">
    <property type="entry name" value="Helicase_ATP-bd"/>
</dbReference>
<dbReference type="GO" id="GO:0005694">
    <property type="term" value="C:chromosome"/>
    <property type="evidence" value="ECO:0007669"/>
    <property type="project" value="TreeGrafter"/>
</dbReference>
<dbReference type="InterPro" id="IPR027417">
    <property type="entry name" value="P-loop_NTPase"/>
</dbReference>
<evidence type="ECO:0000256" key="5">
    <source>
        <dbReference type="ARBA" id="ARBA00022806"/>
    </source>
</evidence>
<evidence type="ECO:0000256" key="7">
    <source>
        <dbReference type="ARBA" id="ARBA00023125"/>
    </source>
</evidence>
<keyword evidence="4 11" id="KW-0378">Hydrolase</keyword>
<evidence type="ECO:0000256" key="3">
    <source>
        <dbReference type="ARBA" id="ARBA00022741"/>
    </source>
</evidence>
<dbReference type="EC" id="5.6.2.4" evidence="11"/>
<keyword evidence="7" id="KW-0238">DNA-binding</keyword>
<evidence type="ECO:0000256" key="2">
    <source>
        <dbReference type="ARBA" id="ARBA00005446"/>
    </source>
</evidence>
<keyword evidence="3 11" id="KW-0547">Nucleotide-binding</keyword>
<evidence type="ECO:0000256" key="1">
    <source>
        <dbReference type="ARBA" id="ARBA00004123"/>
    </source>
</evidence>
<dbReference type="GO" id="GO:0043138">
    <property type="term" value="F:3'-5' DNA helicase activity"/>
    <property type="evidence" value="ECO:0007669"/>
    <property type="project" value="UniProtKB-EC"/>
</dbReference>
<comment type="caution">
    <text evidence="15">The sequence shown here is derived from an EMBL/GenBank/DDBJ whole genome shotgun (WGS) entry which is preliminary data.</text>
</comment>
<keyword evidence="5 11" id="KW-0347">Helicase</keyword>
<feature type="compositionally biased region" description="Low complexity" evidence="12">
    <location>
        <begin position="1"/>
        <end position="19"/>
    </location>
</feature>
<dbReference type="InterPro" id="IPR036388">
    <property type="entry name" value="WH-like_DNA-bd_sf"/>
</dbReference>
<evidence type="ECO:0000256" key="8">
    <source>
        <dbReference type="ARBA" id="ARBA00023235"/>
    </source>
</evidence>
<dbReference type="Pfam" id="PF09382">
    <property type="entry name" value="RQC"/>
    <property type="match status" value="1"/>
</dbReference>
<protein>
    <recommendedName>
        <fullName evidence="11">ATP-dependent DNA helicase</fullName>
        <ecNumber evidence="11">5.6.2.4</ecNumber>
    </recommendedName>
</protein>
<feature type="region of interest" description="Disordered" evidence="12">
    <location>
        <begin position="1"/>
        <end position="20"/>
    </location>
</feature>
<dbReference type="Proteomes" id="UP000320762">
    <property type="component" value="Unassembled WGS sequence"/>
</dbReference>